<dbReference type="Proteomes" id="UP001067235">
    <property type="component" value="Unassembled WGS sequence"/>
</dbReference>
<dbReference type="Pfam" id="PF11611">
    <property type="entry name" value="DUF4352"/>
    <property type="match status" value="1"/>
</dbReference>
<dbReference type="RefSeq" id="WP_301573005.1">
    <property type="nucleotide sequence ID" value="NZ_JAPWIE010000006.1"/>
</dbReference>
<protein>
    <submittedName>
        <fullName evidence="5">DUF4352 domain-containing protein</fullName>
    </submittedName>
</protein>
<feature type="transmembrane region" description="Helical" evidence="3">
    <location>
        <begin position="51"/>
        <end position="71"/>
    </location>
</feature>
<keyword evidence="3" id="KW-1133">Transmembrane helix</keyword>
<evidence type="ECO:0000313" key="6">
    <source>
        <dbReference type="Proteomes" id="UP001067235"/>
    </source>
</evidence>
<dbReference type="EMBL" id="JAPWIE010000006">
    <property type="protein sequence ID" value="MCZ4552217.1"/>
    <property type="molecule type" value="Genomic_DNA"/>
</dbReference>
<feature type="compositionally biased region" description="Low complexity" evidence="2">
    <location>
        <begin position="10"/>
        <end position="37"/>
    </location>
</feature>
<sequence>MTHQPPHDPNQPYQGQPNPYGQPNQGPQQPIQGGAPNWAPPPPPAKKRKKWPFIVGGIVVLFIIIAVATGGGEDEKESNAATTSTAAPADGGTEESQAAPPAAEPEEQLPGLNTPARDGKFEFVVTGFQGGLTTIGDNPYLTEEASGQFVVVDLTVKNIGDKAQPFTPSTQKLIDAQGREFEVNTTAMIAADSSDIPVFDNINPGNTVNIKLVFDMPVDAAPASLELHDSFLSGGVEVKLS</sequence>
<keyword evidence="1" id="KW-0732">Signal</keyword>
<keyword evidence="3" id="KW-0472">Membrane</keyword>
<feature type="region of interest" description="Disordered" evidence="2">
    <location>
        <begin position="71"/>
        <end position="116"/>
    </location>
</feature>
<evidence type="ECO:0000256" key="3">
    <source>
        <dbReference type="SAM" id="Phobius"/>
    </source>
</evidence>
<feature type="domain" description="DUF4352" evidence="4">
    <location>
        <begin position="111"/>
        <end position="235"/>
    </location>
</feature>
<dbReference type="Gene3D" id="2.60.40.1240">
    <property type="match status" value="1"/>
</dbReference>
<comment type="caution">
    <text evidence="5">The sequence shown here is derived from an EMBL/GenBank/DDBJ whole genome shotgun (WGS) entry which is preliminary data.</text>
</comment>
<evidence type="ECO:0000256" key="1">
    <source>
        <dbReference type="ARBA" id="ARBA00022729"/>
    </source>
</evidence>
<keyword evidence="6" id="KW-1185">Reference proteome</keyword>
<name>A0ABT4N2R7_GORRU</name>
<gene>
    <name evidence="5" type="ORF">O4213_19645</name>
</gene>
<accession>A0ABT4N2R7</accession>
<evidence type="ECO:0000313" key="5">
    <source>
        <dbReference type="EMBL" id="MCZ4552217.1"/>
    </source>
</evidence>
<reference evidence="5" key="1">
    <citation type="submission" date="2022-12" db="EMBL/GenBank/DDBJ databases">
        <authorList>
            <person name="Krivoruchko A.V."/>
            <person name="Elkin A."/>
        </authorList>
    </citation>
    <scope>NUCLEOTIDE SEQUENCE</scope>
    <source>
        <strain evidence="5">IEGM 1388</strain>
    </source>
</reference>
<keyword evidence="3" id="KW-0812">Transmembrane</keyword>
<evidence type="ECO:0000259" key="4">
    <source>
        <dbReference type="Pfam" id="PF11611"/>
    </source>
</evidence>
<evidence type="ECO:0000256" key="2">
    <source>
        <dbReference type="SAM" id="MobiDB-lite"/>
    </source>
</evidence>
<dbReference type="InterPro" id="IPR029050">
    <property type="entry name" value="Immunoprotect_excell_Ig-like"/>
</dbReference>
<feature type="region of interest" description="Disordered" evidence="2">
    <location>
        <begin position="1"/>
        <end position="48"/>
    </location>
</feature>
<dbReference type="InterPro" id="IPR029051">
    <property type="entry name" value="DUF4352"/>
</dbReference>
<feature type="compositionally biased region" description="Low complexity" evidence="2">
    <location>
        <begin position="80"/>
        <end position="101"/>
    </location>
</feature>
<proteinExistence type="predicted"/>
<organism evidence="5 6">
    <name type="scientific">Gordonia rubripertincta</name>
    <name type="common">Rhodococcus corallinus</name>
    <dbReference type="NCBI Taxonomy" id="36822"/>
    <lineage>
        <taxon>Bacteria</taxon>
        <taxon>Bacillati</taxon>
        <taxon>Actinomycetota</taxon>
        <taxon>Actinomycetes</taxon>
        <taxon>Mycobacteriales</taxon>
        <taxon>Gordoniaceae</taxon>
        <taxon>Gordonia</taxon>
    </lineage>
</organism>